<dbReference type="RefSeq" id="WP_189568904.1">
    <property type="nucleotide sequence ID" value="NZ_BMXF01000009.1"/>
</dbReference>
<evidence type="ECO:0000256" key="5">
    <source>
        <dbReference type="HAMAP-Rule" id="MF_00163"/>
    </source>
</evidence>
<proteinExistence type="inferred from homology"/>
<sequence>MIYPIVAYGDPILRKVTRPLEKDEMDLQKLSDDLFETMHDAAGVGLAAPQVGLGIRVFVVDGTAMNEDEEEEDKDPTLEGFKKIFINPEIVEEDGDDWAFEEGCLSIPGIRGEVYRPEIVTIRYRDIDWNEHEETHEGMAARIIQHEYDHLEGKLFTDYLPALKRQLLKRKLSDISKGVVDVDYRMRFHSRR</sequence>
<dbReference type="Proteomes" id="UP000598271">
    <property type="component" value="Unassembled WGS sequence"/>
</dbReference>
<evidence type="ECO:0000256" key="4">
    <source>
        <dbReference type="ARBA" id="ARBA00022917"/>
    </source>
</evidence>
<evidence type="ECO:0000256" key="3">
    <source>
        <dbReference type="ARBA" id="ARBA00022801"/>
    </source>
</evidence>
<dbReference type="Gene3D" id="3.90.45.10">
    <property type="entry name" value="Peptide deformylase"/>
    <property type="match status" value="1"/>
</dbReference>
<accession>A0A8J3DDS0</accession>
<evidence type="ECO:0000256" key="1">
    <source>
        <dbReference type="ARBA" id="ARBA00010759"/>
    </source>
</evidence>
<dbReference type="PIRSF" id="PIRSF004749">
    <property type="entry name" value="Pep_def"/>
    <property type="match status" value="1"/>
</dbReference>
<feature type="binding site" evidence="5">
    <location>
        <position position="150"/>
    </location>
    <ligand>
        <name>Fe cation</name>
        <dbReference type="ChEBI" id="CHEBI:24875"/>
    </ligand>
</feature>
<dbReference type="Pfam" id="PF01327">
    <property type="entry name" value="Pep_deformylase"/>
    <property type="match status" value="1"/>
</dbReference>
<dbReference type="NCBIfam" id="NF001159">
    <property type="entry name" value="PRK00150.1-3"/>
    <property type="match status" value="1"/>
</dbReference>
<name>A0A8J3DDS0_9BACT</name>
<protein>
    <recommendedName>
        <fullName evidence="5">Peptide deformylase</fullName>
        <shortName evidence="5">PDF</shortName>
        <ecNumber evidence="5">3.5.1.88</ecNumber>
    </recommendedName>
    <alternativeName>
        <fullName evidence="5">Polypeptide deformylase</fullName>
    </alternativeName>
</protein>
<evidence type="ECO:0000313" key="7">
    <source>
        <dbReference type="Proteomes" id="UP000598271"/>
    </source>
</evidence>
<gene>
    <name evidence="5 6" type="primary">def</name>
    <name evidence="6" type="ORF">GCM10007390_50060</name>
</gene>
<comment type="cofactor">
    <cofactor evidence="5">
        <name>Fe(2+)</name>
        <dbReference type="ChEBI" id="CHEBI:29033"/>
    </cofactor>
    <text evidence="5">Binds 1 Fe(2+) ion.</text>
</comment>
<keyword evidence="7" id="KW-1185">Reference proteome</keyword>
<feature type="active site" evidence="5">
    <location>
        <position position="147"/>
    </location>
</feature>
<dbReference type="HAMAP" id="MF_00163">
    <property type="entry name" value="Pep_deformylase"/>
    <property type="match status" value="1"/>
</dbReference>
<feature type="binding site" evidence="5">
    <location>
        <position position="146"/>
    </location>
    <ligand>
        <name>Fe cation</name>
        <dbReference type="ChEBI" id="CHEBI:24875"/>
    </ligand>
</feature>
<dbReference type="EC" id="3.5.1.88" evidence="5"/>
<dbReference type="NCBIfam" id="TIGR00079">
    <property type="entry name" value="pept_deformyl"/>
    <property type="match status" value="1"/>
</dbReference>
<dbReference type="InterPro" id="IPR036821">
    <property type="entry name" value="Peptide_deformylase_sf"/>
</dbReference>
<keyword evidence="5" id="KW-0408">Iron</keyword>
<dbReference type="EMBL" id="BMXF01000009">
    <property type="protein sequence ID" value="GHB88036.1"/>
    <property type="molecule type" value="Genomic_DNA"/>
</dbReference>
<organism evidence="6 7">
    <name type="scientific">Persicitalea jodogahamensis</name>
    <dbReference type="NCBI Taxonomy" id="402147"/>
    <lineage>
        <taxon>Bacteria</taxon>
        <taxon>Pseudomonadati</taxon>
        <taxon>Bacteroidota</taxon>
        <taxon>Cytophagia</taxon>
        <taxon>Cytophagales</taxon>
        <taxon>Spirosomataceae</taxon>
        <taxon>Persicitalea</taxon>
    </lineage>
</organism>
<dbReference type="InterPro" id="IPR023635">
    <property type="entry name" value="Peptide_deformylase"/>
</dbReference>
<comment type="similarity">
    <text evidence="1 5">Belongs to the polypeptide deformylase family.</text>
</comment>
<dbReference type="AlphaFoldDB" id="A0A8J3DDS0"/>
<comment type="function">
    <text evidence="5">Removes the formyl group from the N-terminal Met of newly synthesized proteins. Requires at least a dipeptide for an efficient rate of reaction. N-terminal L-methionine is a prerequisite for activity but the enzyme has broad specificity at other positions.</text>
</comment>
<dbReference type="CDD" id="cd00487">
    <property type="entry name" value="Pep_deformylase"/>
    <property type="match status" value="1"/>
</dbReference>
<dbReference type="FunFam" id="3.90.45.10:FF:000003">
    <property type="entry name" value="Peptide deformylase"/>
    <property type="match status" value="1"/>
</dbReference>
<evidence type="ECO:0000313" key="6">
    <source>
        <dbReference type="EMBL" id="GHB88036.1"/>
    </source>
</evidence>
<dbReference type="GO" id="GO:0006412">
    <property type="term" value="P:translation"/>
    <property type="evidence" value="ECO:0007669"/>
    <property type="project" value="UniProtKB-UniRule"/>
</dbReference>
<dbReference type="PANTHER" id="PTHR10458">
    <property type="entry name" value="PEPTIDE DEFORMYLASE"/>
    <property type="match status" value="1"/>
</dbReference>
<keyword evidence="4 5" id="KW-0648">Protein biosynthesis</keyword>
<keyword evidence="3 5" id="KW-0378">Hydrolase</keyword>
<dbReference type="GO" id="GO:0042586">
    <property type="term" value="F:peptide deformylase activity"/>
    <property type="evidence" value="ECO:0007669"/>
    <property type="project" value="UniProtKB-UniRule"/>
</dbReference>
<dbReference type="SUPFAM" id="SSF56420">
    <property type="entry name" value="Peptide deformylase"/>
    <property type="match status" value="1"/>
</dbReference>
<dbReference type="PRINTS" id="PR01576">
    <property type="entry name" value="PDEFORMYLASE"/>
</dbReference>
<dbReference type="GO" id="GO:0046872">
    <property type="term" value="F:metal ion binding"/>
    <property type="evidence" value="ECO:0007669"/>
    <property type="project" value="UniProtKB-KW"/>
</dbReference>
<feature type="binding site" evidence="5">
    <location>
        <position position="104"/>
    </location>
    <ligand>
        <name>Fe cation</name>
        <dbReference type="ChEBI" id="CHEBI:24875"/>
    </ligand>
</feature>
<keyword evidence="2 5" id="KW-0479">Metal-binding</keyword>
<comment type="catalytic activity">
    <reaction evidence="5">
        <text>N-terminal N-formyl-L-methionyl-[peptide] + H2O = N-terminal L-methionyl-[peptide] + formate</text>
        <dbReference type="Rhea" id="RHEA:24420"/>
        <dbReference type="Rhea" id="RHEA-COMP:10639"/>
        <dbReference type="Rhea" id="RHEA-COMP:10640"/>
        <dbReference type="ChEBI" id="CHEBI:15377"/>
        <dbReference type="ChEBI" id="CHEBI:15740"/>
        <dbReference type="ChEBI" id="CHEBI:49298"/>
        <dbReference type="ChEBI" id="CHEBI:64731"/>
        <dbReference type="EC" id="3.5.1.88"/>
    </reaction>
</comment>
<comment type="caution">
    <text evidence="6">The sequence shown here is derived from an EMBL/GenBank/DDBJ whole genome shotgun (WGS) entry which is preliminary data.</text>
</comment>
<reference evidence="6 7" key="1">
    <citation type="journal article" date="2014" name="Int. J. Syst. Evol. Microbiol.">
        <title>Complete genome sequence of Corynebacterium casei LMG S-19264T (=DSM 44701T), isolated from a smear-ripened cheese.</title>
        <authorList>
            <consortium name="US DOE Joint Genome Institute (JGI-PGF)"/>
            <person name="Walter F."/>
            <person name="Albersmeier A."/>
            <person name="Kalinowski J."/>
            <person name="Ruckert C."/>
        </authorList>
    </citation>
    <scope>NUCLEOTIDE SEQUENCE [LARGE SCALE GENOMIC DNA]</scope>
    <source>
        <strain evidence="6 7">KCTC 12866</strain>
    </source>
</reference>
<dbReference type="PANTHER" id="PTHR10458:SF22">
    <property type="entry name" value="PEPTIDE DEFORMYLASE"/>
    <property type="match status" value="1"/>
</dbReference>
<evidence type="ECO:0000256" key="2">
    <source>
        <dbReference type="ARBA" id="ARBA00022723"/>
    </source>
</evidence>